<dbReference type="AlphaFoldDB" id="A0A1J1HRI4"/>
<dbReference type="PROSITE" id="PS50157">
    <property type="entry name" value="ZINC_FINGER_C2H2_2"/>
    <property type="match status" value="2"/>
</dbReference>
<gene>
    <name evidence="3" type="ORF">CLUMA_CG002786</name>
</gene>
<proteinExistence type="predicted"/>
<evidence type="ECO:0000313" key="4">
    <source>
        <dbReference type="Proteomes" id="UP000183832"/>
    </source>
</evidence>
<feature type="domain" description="C2H2-type" evidence="2">
    <location>
        <begin position="84"/>
        <end position="112"/>
    </location>
</feature>
<dbReference type="EMBL" id="CVRI01000010">
    <property type="protein sequence ID" value="CRK89086.1"/>
    <property type="molecule type" value="Genomic_DNA"/>
</dbReference>
<evidence type="ECO:0000313" key="3">
    <source>
        <dbReference type="EMBL" id="CRK89086.1"/>
    </source>
</evidence>
<feature type="domain" description="C2H2-type" evidence="2">
    <location>
        <begin position="112"/>
        <end position="138"/>
    </location>
</feature>
<dbReference type="PROSITE" id="PS00028">
    <property type="entry name" value="ZINC_FINGER_C2H2_1"/>
    <property type="match status" value="1"/>
</dbReference>
<dbReference type="Proteomes" id="UP000183832">
    <property type="component" value="Unassembled WGS sequence"/>
</dbReference>
<sequence length="138" mass="16449">MPFVVKIPENVIIRRTSQEKQKETKSKNTSFKYQSRCNRTKFKSDAISKLNFFAEFFADSESDEIENLPMISKRMKPKKKKTSLRCLHCPKTYLSQASLGRHIQEKHEGKVFLCLYCDFKAKRKYYLQHHMKTHQPKK</sequence>
<keyword evidence="1" id="KW-0863">Zinc-finger</keyword>
<keyword evidence="1" id="KW-0479">Metal-binding</keyword>
<organism evidence="3 4">
    <name type="scientific">Clunio marinus</name>
    <dbReference type="NCBI Taxonomy" id="568069"/>
    <lineage>
        <taxon>Eukaryota</taxon>
        <taxon>Metazoa</taxon>
        <taxon>Ecdysozoa</taxon>
        <taxon>Arthropoda</taxon>
        <taxon>Hexapoda</taxon>
        <taxon>Insecta</taxon>
        <taxon>Pterygota</taxon>
        <taxon>Neoptera</taxon>
        <taxon>Endopterygota</taxon>
        <taxon>Diptera</taxon>
        <taxon>Nematocera</taxon>
        <taxon>Chironomoidea</taxon>
        <taxon>Chironomidae</taxon>
        <taxon>Clunio</taxon>
    </lineage>
</organism>
<evidence type="ECO:0000256" key="1">
    <source>
        <dbReference type="PROSITE-ProRule" id="PRU00042"/>
    </source>
</evidence>
<accession>A0A1J1HRI4</accession>
<keyword evidence="1" id="KW-0862">Zinc</keyword>
<dbReference type="SUPFAM" id="SSF57667">
    <property type="entry name" value="beta-beta-alpha zinc fingers"/>
    <property type="match status" value="1"/>
</dbReference>
<reference evidence="3 4" key="1">
    <citation type="submission" date="2015-04" db="EMBL/GenBank/DDBJ databases">
        <authorList>
            <person name="Syromyatnikov M.Y."/>
            <person name="Popov V.N."/>
        </authorList>
    </citation>
    <scope>NUCLEOTIDE SEQUENCE [LARGE SCALE GENOMIC DNA]</scope>
</reference>
<dbReference type="InterPro" id="IPR013087">
    <property type="entry name" value="Znf_C2H2_type"/>
</dbReference>
<dbReference type="Gene3D" id="3.30.160.60">
    <property type="entry name" value="Classic Zinc Finger"/>
    <property type="match status" value="1"/>
</dbReference>
<protein>
    <submittedName>
        <fullName evidence="3">CLUMA_CG002786, isoform A</fullName>
    </submittedName>
</protein>
<keyword evidence="4" id="KW-1185">Reference proteome</keyword>
<dbReference type="InterPro" id="IPR036236">
    <property type="entry name" value="Znf_C2H2_sf"/>
</dbReference>
<evidence type="ECO:0000259" key="2">
    <source>
        <dbReference type="PROSITE" id="PS50157"/>
    </source>
</evidence>
<dbReference type="GO" id="GO:0008270">
    <property type="term" value="F:zinc ion binding"/>
    <property type="evidence" value="ECO:0007669"/>
    <property type="project" value="UniProtKB-KW"/>
</dbReference>
<name>A0A1J1HRI4_9DIPT</name>
<dbReference type="SMART" id="SM00355">
    <property type="entry name" value="ZnF_C2H2"/>
    <property type="match status" value="2"/>
</dbReference>